<evidence type="ECO:0000313" key="3">
    <source>
        <dbReference type="Proteomes" id="UP001620645"/>
    </source>
</evidence>
<dbReference type="AlphaFoldDB" id="A0ABD2HN42"/>
<sequence>MGESASFKGIPGGRSSVKADEAYSDASTPTSVEKEVCYYCLTILTFTQTEGQVQNKTKSASFSSKEAQQIHLFENLNSKKSEGQDHKKKKSASFASKSEFNENKFQPFEKFTDEQVVHLIVHRMVAEVIRKERTHISESLEIEKSTAFGNLSLVERKLTDEQVVRATVNRMVAIVTFEENQKTAGTLKRKHCDGDEQFLFKKRRVDL</sequence>
<comment type="caution">
    <text evidence="2">The sequence shown here is derived from an EMBL/GenBank/DDBJ whole genome shotgun (WGS) entry which is preliminary data.</text>
</comment>
<keyword evidence="3" id="KW-1185">Reference proteome</keyword>
<dbReference type="Proteomes" id="UP001620645">
    <property type="component" value="Unassembled WGS sequence"/>
</dbReference>
<organism evidence="2 3">
    <name type="scientific">Heterodera schachtii</name>
    <name type="common">Sugarbeet cyst nematode worm</name>
    <name type="synonym">Tylenchus schachtii</name>
    <dbReference type="NCBI Taxonomy" id="97005"/>
    <lineage>
        <taxon>Eukaryota</taxon>
        <taxon>Metazoa</taxon>
        <taxon>Ecdysozoa</taxon>
        <taxon>Nematoda</taxon>
        <taxon>Chromadorea</taxon>
        <taxon>Rhabditida</taxon>
        <taxon>Tylenchina</taxon>
        <taxon>Tylenchomorpha</taxon>
        <taxon>Tylenchoidea</taxon>
        <taxon>Heteroderidae</taxon>
        <taxon>Heteroderinae</taxon>
        <taxon>Heterodera</taxon>
    </lineage>
</organism>
<accession>A0ABD2HN42</accession>
<dbReference type="EMBL" id="JBICCN010000451">
    <property type="protein sequence ID" value="KAL3068209.1"/>
    <property type="molecule type" value="Genomic_DNA"/>
</dbReference>
<evidence type="ECO:0000313" key="2">
    <source>
        <dbReference type="EMBL" id="KAL3068209.1"/>
    </source>
</evidence>
<proteinExistence type="predicted"/>
<feature type="region of interest" description="Disordered" evidence="1">
    <location>
        <begin position="1"/>
        <end position="25"/>
    </location>
</feature>
<evidence type="ECO:0000256" key="1">
    <source>
        <dbReference type="SAM" id="MobiDB-lite"/>
    </source>
</evidence>
<protein>
    <submittedName>
        <fullName evidence="2">Uncharacterized protein</fullName>
    </submittedName>
</protein>
<feature type="region of interest" description="Disordered" evidence="1">
    <location>
        <begin position="75"/>
        <end position="95"/>
    </location>
</feature>
<gene>
    <name evidence="2" type="ORF">niasHS_016455</name>
</gene>
<name>A0ABD2HN42_HETSC</name>
<reference evidence="2 3" key="1">
    <citation type="submission" date="2024-10" db="EMBL/GenBank/DDBJ databases">
        <authorList>
            <person name="Kim D."/>
        </authorList>
    </citation>
    <scope>NUCLEOTIDE SEQUENCE [LARGE SCALE GENOMIC DNA]</scope>
    <source>
        <strain evidence="2">Taebaek</strain>
    </source>
</reference>